<dbReference type="RefSeq" id="WP_338575434.1">
    <property type="nucleotide sequence ID" value="NZ_CP146369.1"/>
</dbReference>
<feature type="region of interest" description="Disordered" evidence="1">
    <location>
        <begin position="111"/>
        <end position="131"/>
    </location>
</feature>
<feature type="region of interest" description="Disordered" evidence="1">
    <location>
        <begin position="1"/>
        <end position="50"/>
    </location>
</feature>
<evidence type="ECO:0000256" key="1">
    <source>
        <dbReference type="SAM" id="MobiDB-lite"/>
    </source>
</evidence>
<proteinExistence type="predicted"/>
<evidence type="ECO:0000313" key="3">
    <source>
        <dbReference type="Proteomes" id="UP001363460"/>
    </source>
</evidence>
<protein>
    <recommendedName>
        <fullName evidence="4">DUF2171 domain-containing protein</fullName>
    </recommendedName>
</protein>
<sequence>MAGPEERYGRGNETAAEIAEDDASADAAAPRWNKTAGKGGGAMSDGDRATAAMASRHDRFAGSAVGVGSVRFDDYGVYTSADGAVGEGEVAELLIDGQEEVFARTEVECGRIEHHAGEDSSPAQGGSRRDG</sequence>
<evidence type="ECO:0008006" key="4">
    <source>
        <dbReference type="Google" id="ProtNLM"/>
    </source>
</evidence>
<feature type="compositionally biased region" description="Basic and acidic residues" evidence="1">
    <location>
        <begin position="1"/>
        <end position="10"/>
    </location>
</feature>
<accession>A0ABZ2I7K8</accession>
<organism evidence="2 3">
    <name type="scientific">Brevundimonas olei</name>
    <dbReference type="NCBI Taxonomy" id="657642"/>
    <lineage>
        <taxon>Bacteria</taxon>
        <taxon>Pseudomonadati</taxon>
        <taxon>Pseudomonadota</taxon>
        <taxon>Alphaproteobacteria</taxon>
        <taxon>Caulobacterales</taxon>
        <taxon>Caulobacteraceae</taxon>
        <taxon>Brevundimonas</taxon>
    </lineage>
</organism>
<dbReference type="Proteomes" id="UP001363460">
    <property type="component" value="Chromosome"/>
</dbReference>
<gene>
    <name evidence="2" type="ORF">V8J38_09905</name>
</gene>
<keyword evidence="3" id="KW-1185">Reference proteome</keyword>
<evidence type="ECO:0000313" key="2">
    <source>
        <dbReference type="EMBL" id="WWT53578.1"/>
    </source>
</evidence>
<name>A0ABZ2I7K8_9CAUL</name>
<dbReference type="EMBL" id="CP146369">
    <property type="protein sequence ID" value="WWT53578.1"/>
    <property type="molecule type" value="Genomic_DNA"/>
</dbReference>
<reference evidence="2 3" key="1">
    <citation type="submission" date="2024-02" db="EMBL/GenBank/DDBJ databases">
        <title>Distribution and functional of Brevundimonas-related endobacteria within Verticillium dahliae.</title>
        <authorList>
            <person name="Zeng H."/>
        </authorList>
    </citation>
    <scope>NUCLEOTIDE SEQUENCE [LARGE SCALE GENOMIC DNA]</scope>
    <source>
        <strain evidence="2 3">TRM 44200</strain>
    </source>
</reference>